<keyword evidence="2" id="KW-1185">Reference proteome</keyword>
<evidence type="ECO:0000313" key="1">
    <source>
        <dbReference type="EMBL" id="WOB51580.1"/>
    </source>
</evidence>
<reference evidence="1 2" key="1">
    <citation type="submission" date="2022-08" db="EMBL/GenBank/DDBJ databases">
        <title>Whole genome sequencing-based tracing of a 2022 introduction and outbreak of Xanthomonas hortorum pv. pelargonii.</title>
        <authorList>
            <person name="Iruegas-Bocardo F."/>
            <person name="Weisberg A.K."/>
            <person name="Riutta E.R."/>
            <person name="Kilday K."/>
            <person name="Bonkowski J.C."/>
            <person name="Creswell T."/>
            <person name="Daughtrey M.L."/>
            <person name="Rane K."/>
            <person name="Grunwald N.J."/>
            <person name="Chang J.H."/>
            <person name="Putnam M.L."/>
        </authorList>
    </citation>
    <scope>NUCLEOTIDE SEQUENCE [LARGE SCALE GENOMIC DNA]</scope>
    <source>
        <strain evidence="1 2">22-323</strain>
    </source>
</reference>
<evidence type="ECO:0000313" key="2">
    <source>
        <dbReference type="Proteomes" id="UP001302716"/>
    </source>
</evidence>
<proteinExistence type="predicted"/>
<name>A0AAU0BG79_9XANT</name>
<gene>
    <name evidence="1" type="ORF">NYR97_09635</name>
</gene>
<organism evidence="1 2">
    <name type="scientific">Xanthomonas hydrangeae</name>
    <dbReference type="NCBI Taxonomy" id="2775159"/>
    <lineage>
        <taxon>Bacteria</taxon>
        <taxon>Pseudomonadati</taxon>
        <taxon>Pseudomonadota</taxon>
        <taxon>Gammaproteobacteria</taxon>
        <taxon>Lysobacterales</taxon>
        <taxon>Lysobacteraceae</taxon>
        <taxon>Xanthomonas</taxon>
    </lineage>
</organism>
<protein>
    <submittedName>
        <fullName evidence="1">Uncharacterized protein</fullName>
    </submittedName>
</protein>
<dbReference type="EMBL" id="CP103836">
    <property type="protein sequence ID" value="WOB51580.1"/>
    <property type="molecule type" value="Genomic_DNA"/>
</dbReference>
<dbReference type="RefSeq" id="WP_316697714.1">
    <property type="nucleotide sequence ID" value="NZ_CP103836.1"/>
</dbReference>
<sequence length="68" mass="7779">MFEKKAYIAMLIFLEDYWERNGQPDALGVLLGSMNPLEDGVPADSAIWNDWLEAVAKSESEWPRQFTS</sequence>
<accession>A0AAU0BG79</accession>
<dbReference type="AlphaFoldDB" id="A0AAU0BG79"/>
<dbReference type="Proteomes" id="UP001302716">
    <property type="component" value="Chromosome"/>
</dbReference>